<comment type="similarity">
    <text evidence="1 4">Belongs to the DapA family.</text>
</comment>
<dbReference type="SMART" id="SM01130">
    <property type="entry name" value="DHDPS"/>
    <property type="match status" value="1"/>
</dbReference>
<reference evidence="7 8" key="1">
    <citation type="submission" date="2018-09" db="EMBL/GenBank/DDBJ databases">
        <title>Complete genome sequence of Euzebya sp. DY32-46 isolated from seawater of Pacific Ocean.</title>
        <authorList>
            <person name="Xu L."/>
            <person name="Wu Y.-H."/>
            <person name="Xu X.-W."/>
        </authorList>
    </citation>
    <scope>NUCLEOTIDE SEQUENCE [LARGE SCALE GENOMIC DNA]</scope>
    <source>
        <strain evidence="7 8">DY32-46</strain>
    </source>
</reference>
<dbReference type="OrthoDB" id="3680506at2"/>
<keyword evidence="3" id="KW-0704">Schiff base</keyword>
<keyword evidence="8" id="KW-1185">Reference proteome</keyword>
<dbReference type="InterPro" id="IPR020624">
    <property type="entry name" value="Schiff_base-form_aldolases_CS"/>
</dbReference>
<dbReference type="CDD" id="cd00408">
    <property type="entry name" value="DHDPS-like"/>
    <property type="match status" value="1"/>
</dbReference>
<dbReference type="GO" id="GO:0008840">
    <property type="term" value="F:4-hydroxy-tetrahydrodipicolinate synthase activity"/>
    <property type="evidence" value="ECO:0007669"/>
    <property type="project" value="TreeGrafter"/>
</dbReference>
<evidence type="ECO:0000256" key="1">
    <source>
        <dbReference type="ARBA" id="ARBA00007592"/>
    </source>
</evidence>
<evidence type="ECO:0000313" key="7">
    <source>
        <dbReference type="EMBL" id="AXV05595.1"/>
    </source>
</evidence>
<dbReference type="Proteomes" id="UP000264006">
    <property type="component" value="Chromosome"/>
</dbReference>
<evidence type="ECO:0000256" key="6">
    <source>
        <dbReference type="PIRSR" id="PIRSR001365-2"/>
    </source>
</evidence>
<dbReference type="Gene3D" id="3.20.20.70">
    <property type="entry name" value="Aldolase class I"/>
    <property type="match status" value="1"/>
</dbReference>
<evidence type="ECO:0000256" key="3">
    <source>
        <dbReference type="ARBA" id="ARBA00023270"/>
    </source>
</evidence>
<dbReference type="PIRSF" id="PIRSF001365">
    <property type="entry name" value="DHDPS"/>
    <property type="match status" value="1"/>
</dbReference>
<feature type="active site" description="Proton donor/acceptor" evidence="5">
    <location>
        <position position="133"/>
    </location>
</feature>
<proteinExistence type="inferred from homology"/>
<dbReference type="RefSeq" id="WP_114590381.1">
    <property type="nucleotide sequence ID" value="NZ_CP031165.1"/>
</dbReference>
<organism evidence="7 8">
    <name type="scientific">Euzebya pacifica</name>
    <dbReference type="NCBI Taxonomy" id="1608957"/>
    <lineage>
        <taxon>Bacteria</taxon>
        <taxon>Bacillati</taxon>
        <taxon>Actinomycetota</taxon>
        <taxon>Nitriliruptoria</taxon>
        <taxon>Euzebyales</taxon>
    </lineage>
</organism>
<protein>
    <submittedName>
        <fullName evidence="7">4-hydroxy-tetrahydrodipicolinate synthase</fullName>
    </submittedName>
</protein>
<dbReference type="InterPro" id="IPR013785">
    <property type="entry name" value="Aldolase_TIM"/>
</dbReference>
<dbReference type="PRINTS" id="PR00146">
    <property type="entry name" value="DHPICSNTHASE"/>
</dbReference>
<dbReference type="KEGG" id="euz:DVS28_a0894"/>
<dbReference type="Pfam" id="PF00701">
    <property type="entry name" value="DHDPS"/>
    <property type="match status" value="1"/>
</dbReference>
<dbReference type="PANTHER" id="PTHR12128:SF66">
    <property type="entry name" value="4-HYDROXY-2-OXOGLUTARATE ALDOLASE, MITOCHONDRIAL"/>
    <property type="match status" value="1"/>
</dbReference>
<evidence type="ECO:0000256" key="4">
    <source>
        <dbReference type="PIRNR" id="PIRNR001365"/>
    </source>
</evidence>
<feature type="binding site" evidence="6">
    <location>
        <position position="48"/>
    </location>
    <ligand>
        <name>pyruvate</name>
        <dbReference type="ChEBI" id="CHEBI:15361"/>
    </ligand>
</feature>
<dbReference type="SUPFAM" id="SSF51569">
    <property type="entry name" value="Aldolase"/>
    <property type="match status" value="1"/>
</dbReference>
<evidence type="ECO:0000256" key="2">
    <source>
        <dbReference type="ARBA" id="ARBA00023239"/>
    </source>
</evidence>
<feature type="binding site" evidence="6">
    <location>
        <position position="197"/>
    </location>
    <ligand>
        <name>pyruvate</name>
        <dbReference type="ChEBI" id="CHEBI:15361"/>
    </ligand>
</feature>
<evidence type="ECO:0000256" key="5">
    <source>
        <dbReference type="PIRSR" id="PIRSR001365-1"/>
    </source>
</evidence>
<sequence length="253" mass="25786">MEPVFSGVGVALVTLFDDDGRVDVPGTADLAGRLAETGLDAVVVGGSTGEAYALEDDERRALLVAVRDVLPDGVALLAGTGAPSARQAIALTRTAAEVGATAALVLSPLRSADPRPYYDAVAKGVPDLPLLAYHFPGMTPPGISMAHLRDLPVVGLKDSTGDPNRLLEELTTYDGDTYVGSSALVHTAGALGATGVILALANAEPEDCIAAFRGDAEAQLRLAGPHASLPPFPQGVKALTAARWGVSAATRMG</sequence>
<dbReference type="PANTHER" id="PTHR12128">
    <property type="entry name" value="DIHYDRODIPICOLINATE SYNTHASE"/>
    <property type="match status" value="1"/>
</dbReference>
<feature type="active site" description="Schiff-base intermediate with substrate" evidence="5">
    <location>
        <position position="157"/>
    </location>
</feature>
<dbReference type="EMBL" id="CP031165">
    <property type="protein sequence ID" value="AXV05595.1"/>
    <property type="molecule type" value="Genomic_DNA"/>
</dbReference>
<dbReference type="PROSITE" id="PS00665">
    <property type="entry name" value="DHDPS_1"/>
    <property type="match status" value="1"/>
</dbReference>
<keyword evidence="2 4" id="KW-0456">Lyase</keyword>
<dbReference type="AlphaFoldDB" id="A0A346XTP8"/>
<name>A0A346XTP8_9ACTN</name>
<dbReference type="InterPro" id="IPR002220">
    <property type="entry name" value="DapA-like"/>
</dbReference>
<gene>
    <name evidence="7" type="ORF">DVS28_a0894</name>
</gene>
<evidence type="ECO:0000313" key="8">
    <source>
        <dbReference type="Proteomes" id="UP000264006"/>
    </source>
</evidence>
<accession>A0A346XTP8</accession>